<dbReference type="Pfam" id="PF03909">
    <property type="entry name" value="BSD"/>
    <property type="match status" value="1"/>
</dbReference>
<dbReference type="PANTHER" id="PTHR16019">
    <property type="entry name" value="SYNAPSE-ASSOCIATED PROTEIN"/>
    <property type="match status" value="1"/>
</dbReference>
<name>A0AAE8N4V1_9PEZI</name>
<feature type="compositionally biased region" description="Low complexity" evidence="1">
    <location>
        <begin position="335"/>
        <end position="358"/>
    </location>
</feature>
<comment type="caution">
    <text evidence="3">The sequence shown here is derived from an EMBL/GenBank/DDBJ whole genome shotgun (WGS) entry which is preliminary data.</text>
</comment>
<evidence type="ECO:0000313" key="3">
    <source>
        <dbReference type="EMBL" id="SPO04857.1"/>
    </source>
</evidence>
<dbReference type="AlphaFoldDB" id="A0AAE8N4V1"/>
<sequence length="414" mass="44491">MDVAYDHIQENSFPKGDEEGERSTKGDQEKQQQPTINEDFQEAYKAFSASPWGSRIGGFLGTVVKQGEQAYGHAQKELTAAGGEATRGFTDLRQSIISRTRALSLTTAQPSTSGETRDAKQGEDKAATTPTDASAGDATTSDSTVLSRFKSEAAKRLHDLQRAEDAADEALLRFGSNVRDFLKGAVTINPPSDGEGGSGAATFESKDAQGKRVIHASRFDAQLHVIHTSVDSFNKDPDAAEFAAWAEGFDVEKRTDEISGDLLKYPELRATMEKLVPGSISYADFWKRYYFLRHSIETAEARRRDLLQAASAHDEVGWGDDSDDEEEKEGPSGRTASAASSTTLHAPARAAAAAAPGATLKPSDARRSSNDEKSQAGSDASYDVVGAASGVPSQAPNSPKDSRKDDEDSDEDWE</sequence>
<dbReference type="Proteomes" id="UP001187682">
    <property type="component" value="Unassembled WGS sequence"/>
</dbReference>
<proteinExistence type="predicted"/>
<dbReference type="PROSITE" id="PS50858">
    <property type="entry name" value="BSD"/>
    <property type="match status" value="1"/>
</dbReference>
<feature type="compositionally biased region" description="Basic and acidic residues" evidence="1">
    <location>
        <begin position="1"/>
        <end position="30"/>
    </location>
</feature>
<evidence type="ECO:0000313" key="4">
    <source>
        <dbReference type="Proteomes" id="UP001187682"/>
    </source>
</evidence>
<feature type="region of interest" description="Disordered" evidence="1">
    <location>
        <begin position="312"/>
        <end position="414"/>
    </location>
</feature>
<dbReference type="InterPro" id="IPR035925">
    <property type="entry name" value="BSD_dom_sf"/>
</dbReference>
<dbReference type="SMART" id="SM00751">
    <property type="entry name" value="BSD"/>
    <property type="match status" value="1"/>
</dbReference>
<dbReference type="InterPro" id="IPR005607">
    <property type="entry name" value="BSD_dom"/>
</dbReference>
<feature type="region of interest" description="Disordered" evidence="1">
    <location>
        <begin position="1"/>
        <end position="37"/>
    </location>
</feature>
<protein>
    <submittedName>
        <fullName evidence="3">Related to DOS1 protein</fullName>
    </submittedName>
</protein>
<reference evidence="3" key="1">
    <citation type="submission" date="2018-03" db="EMBL/GenBank/DDBJ databases">
        <authorList>
            <person name="Guldener U."/>
        </authorList>
    </citation>
    <scope>NUCLEOTIDE SEQUENCE</scope>
</reference>
<feature type="compositionally biased region" description="Acidic residues" evidence="1">
    <location>
        <begin position="317"/>
        <end position="328"/>
    </location>
</feature>
<feature type="domain" description="BSD" evidence="2">
    <location>
        <begin position="245"/>
        <end position="297"/>
    </location>
</feature>
<feature type="compositionally biased region" description="Polar residues" evidence="1">
    <location>
        <begin position="101"/>
        <end position="114"/>
    </location>
</feature>
<dbReference type="Gene3D" id="1.10.3970.10">
    <property type="entry name" value="BSD domain"/>
    <property type="match status" value="1"/>
</dbReference>
<feature type="region of interest" description="Disordered" evidence="1">
    <location>
        <begin position="101"/>
        <end position="144"/>
    </location>
</feature>
<feature type="compositionally biased region" description="Polar residues" evidence="1">
    <location>
        <begin position="128"/>
        <end position="144"/>
    </location>
</feature>
<evidence type="ECO:0000259" key="2">
    <source>
        <dbReference type="PROSITE" id="PS50858"/>
    </source>
</evidence>
<feature type="compositionally biased region" description="Basic and acidic residues" evidence="1">
    <location>
        <begin position="363"/>
        <end position="374"/>
    </location>
</feature>
<dbReference type="PANTHER" id="PTHR16019:SF5">
    <property type="entry name" value="BSD DOMAIN-CONTAINING PROTEIN 1"/>
    <property type="match status" value="1"/>
</dbReference>
<evidence type="ECO:0000256" key="1">
    <source>
        <dbReference type="SAM" id="MobiDB-lite"/>
    </source>
</evidence>
<organism evidence="3 4">
    <name type="scientific">Cephalotrichum gorgonifer</name>
    <dbReference type="NCBI Taxonomy" id="2041049"/>
    <lineage>
        <taxon>Eukaryota</taxon>
        <taxon>Fungi</taxon>
        <taxon>Dikarya</taxon>
        <taxon>Ascomycota</taxon>
        <taxon>Pezizomycotina</taxon>
        <taxon>Sordariomycetes</taxon>
        <taxon>Hypocreomycetidae</taxon>
        <taxon>Microascales</taxon>
        <taxon>Microascaceae</taxon>
        <taxon>Cephalotrichum</taxon>
    </lineage>
</organism>
<gene>
    <name evidence="3" type="ORF">DNG_07542</name>
</gene>
<dbReference type="SUPFAM" id="SSF140383">
    <property type="entry name" value="BSD domain-like"/>
    <property type="match status" value="1"/>
</dbReference>
<accession>A0AAE8N4V1</accession>
<feature type="compositionally biased region" description="Basic and acidic residues" evidence="1">
    <location>
        <begin position="115"/>
        <end position="126"/>
    </location>
</feature>
<dbReference type="EMBL" id="ONZQ02000011">
    <property type="protein sequence ID" value="SPO04857.1"/>
    <property type="molecule type" value="Genomic_DNA"/>
</dbReference>
<dbReference type="GO" id="GO:0005737">
    <property type="term" value="C:cytoplasm"/>
    <property type="evidence" value="ECO:0007669"/>
    <property type="project" value="TreeGrafter"/>
</dbReference>
<keyword evidence="4" id="KW-1185">Reference proteome</keyword>
<dbReference type="InterPro" id="IPR051494">
    <property type="entry name" value="BSD_domain-containing"/>
</dbReference>